<evidence type="ECO:0000256" key="1">
    <source>
        <dbReference type="SAM" id="MobiDB-lite"/>
    </source>
</evidence>
<dbReference type="InterPro" id="IPR024983">
    <property type="entry name" value="CHAT_dom"/>
</dbReference>
<dbReference type="AlphaFoldDB" id="A0A3N4ZAK0"/>
<comment type="caution">
    <text evidence="3">The sequence shown here is derived from an EMBL/GenBank/DDBJ whole genome shotgun (WGS) entry which is preliminary data.</text>
</comment>
<feature type="compositionally biased region" description="Basic residues" evidence="1">
    <location>
        <begin position="670"/>
        <end position="679"/>
    </location>
</feature>
<proteinExistence type="predicted"/>
<evidence type="ECO:0000313" key="3">
    <source>
        <dbReference type="EMBL" id="RPF22888.1"/>
    </source>
</evidence>
<gene>
    <name evidence="3" type="ORF">EDD34_3563</name>
</gene>
<dbReference type="RefSeq" id="WP_123815746.1">
    <property type="nucleotide sequence ID" value="NZ_RKQZ01000001.1"/>
</dbReference>
<organism evidence="3 4">
    <name type="scientific">Myceligenerans xiligouense</name>
    <dbReference type="NCBI Taxonomy" id="253184"/>
    <lineage>
        <taxon>Bacteria</taxon>
        <taxon>Bacillati</taxon>
        <taxon>Actinomycetota</taxon>
        <taxon>Actinomycetes</taxon>
        <taxon>Micrococcales</taxon>
        <taxon>Promicromonosporaceae</taxon>
        <taxon>Myceligenerans</taxon>
    </lineage>
</organism>
<dbReference type="EMBL" id="RKQZ01000001">
    <property type="protein sequence ID" value="RPF22888.1"/>
    <property type="molecule type" value="Genomic_DNA"/>
</dbReference>
<dbReference type="SMART" id="SM00028">
    <property type="entry name" value="TPR"/>
    <property type="match status" value="3"/>
</dbReference>
<accession>A0A3N4ZAK0</accession>
<evidence type="ECO:0000313" key="4">
    <source>
        <dbReference type="Proteomes" id="UP000280501"/>
    </source>
</evidence>
<dbReference type="Proteomes" id="UP000280501">
    <property type="component" value="Unassembled WGS sequence"/>
</dbReference>
<evidence type="ECO:0000259" key="2">
    <source>
        <dbReference type="Pfam" id="PF12770"/>
    </source>
</evidence>
<dbReference type="Pfam" id="PF12770">
    <property type="entry name" value="CHAT"/>
    <property type="match status" value="1"/>
</dbReference>
<keyword evidence="4" id="KW-1185">Reference proteome</keyword>
<protein>
    <submittedName>
        <fullName evidence="3">Tetratricopeptide repeat protein</fullName>
    </submittedName>
</protein>
<feature type="region of interest" description="Disordered" evidence="1">
    <location>
        <begin position="659"/>
        <end position="679"/>
    </location>
</feature>
<dbReference type="SUPFAM" id="SSF48452">
    <property type="entry name" value="TPR-like"/>
    <property type="match status" value="1"/>
</dbReference>
<sequence>MTVDDSHLQSLASRIKGARELNKRARWAAGESAFRRVLDEIEAIAVESLSPDQRQMWDGLAVRGHLGLSNSVLMRTDSLDDAMRLCSRAEEFAEGSADTSLGTLVQLQRGVLLIRTGSTRSALDHFSEAFENADLLEDEERAILLLNRGNAHSELGMFEAALRDYQESYEHAAQAGNVMSTSFALGNIGYALYAMGDLPGALASMEQSHDLTPDRDDGIPLLARAEVLFDSGLLLDAERLLRTAVEQLARVGWRADHAEAEWFHARCLLGLRQYDEARRTARRASRRFADAGNPSMAALAQVLELEAELAATRFETPTPTVARRRAQAALTVARKGDGTGSFLGYHPGHAARLVAARWLVLAGDIVQARRVFDVVGRDGPGTPLTYRIQRLVVAAQLAFAEHNRSRGLRAVRQGFGLLREHRSRLGAVESVTAAAVHGVDLQLVDVGAALETGRAQAFFDALERGRSTFAGAGRVTPPDDPAAAELLAEARGLLGRARELRTDGDHAAEREDLTRRAGVLQNQVRERSWLHAGDAEVDQPVTARETVRALDGTAVVANFAVLAGRLRAVRVDKDGAALLELGEPGGVEERVRRVRADIAVAANEHIPPPLRAAAQASLDRSLKKLDDAVLAPLGADGDLHIVAREPLLGIPWAALPSRQGQRTSVNSHVARGRRGARPGARHRLLAAAGPGVAHGSGEAFAVGEEWPGATVLTGDSATTTAVREALATHDVVHLAAHGRHDADNPLFASIELADGPLFAHELDGMRLPGTVVVLAACEVGGSSEVVGGEVLGLTSVLLRLGARAVIAAVAPLPDALAAQVMPRFHAHLRATDDPEAALAAACAEADRPVPLVCFAALESL</sequence>
<name>A0A3N4ZAK0_9MICO</name>
<dbReference type="InterPro" id="IPR011990">
    <property type="entry name" value="TPR-like_helical_dom_sf"/>
</dbReference>
<dbReference type="OrthoDB" id="9761935at2"/>
<reference evidence="3 4" key="1">
    <citation type="submission" date="2018-11" db="EMBL/GenBank/DDBJ databases">
        <title>Sequencing the genomes of 1000 actinobacteria strains.</title>
        <authorList>
            <person name="Klenk H.-P."/>
        </authorList>
    </citation>
    <scope>NUCLEOTIDE SEQUENCE [LARGE SCALE GENOMIC DNA]</scope>
    <source>
        <strain evidence="3 4">DSM 15700</strain>
    </source>
</reference>
<feature type="domain" description="CHAT" evidence="2">
    <location>
        <begin position="620"/>
        <end position="841"/>
    </location>
</feature>
<dbReference type="Gene3D" id="1.25.40.10">
    <property type="entry name" value="Tetratricopeptide repeat domain"/>
    <property type="match status" value="1"/>
</dbReference>
<dbReference type="InterPro" id="IPR019734">
    <property type="entry name" value="TPR_rpt"/>
</dbReference>
<dbReference type="Pfam" id="PF13424">
    <property type="entry name" value="TPR_12"/>
    <property type="match status" value="1"/>
</dbReference>